<dbReference type="AlphaFoldDB" id="W0RFM6"/>
<dbReference type="EMBL" id="CP007128">
    <property type="protein sequence ID" value="AHG89212.1"/>
    <property type="molecule type" value="Genomic_DNA"/>
</dbReference>
<organism evidence="2 3">
    <name type="scientific">Gemmatirosa kalamazoonensis</name>
    <dbReference type="NCBI Taxonomy" id="861299"/>
    <lineage>
        <taxon>Bacteria</taxon>
        <taxon>Pseudomonadati</taxon>
        <taxon>Gemmatimonadota</taxon>
        <taxon>Gemmatimonadia</taxon>
        <taxon>Gemmatimonadales</taxon>
        <taxon>Gemmatimonadaceae</taxon>
        <taxon>Gemmatirosa</taxon>
    </lineage>
</organism>
<protein>
    <recommendedName>
        <fullName evidence="1">Putative restriction endonuclease domain-containing protein</fullName>
    </recommendedName>
</protein>
<dbReference type="OrthoDB" id="26750at2"/>
<dbReference type="Proteomes" id="UP000019151">
    <property type="component" value="Chromosome"/>
</dbReference>
<dbReference type="HOGENOM" id="CLU_076312_6_0_0"/>
<proteinExistence type="predicted"/>
<reference evidence="2 3" key="1">
    <citation type="journal article" date="2014" name="Genome Announc.">
        <title>Genome Sequence and Methylome of Soil Bacterium Gemmatirosa kalamazoonensis KBS708T, a Member of the Rarely Cultivated Gemmatimonadetes Phylum.</title>
        <authorList>
            <person name="Debruyn J.M."/>
            <person name="Radosevich M."/>
            <person name="Wommack K.E."/>
            <person name="Polson S.W."/>
            <person name="Hauser L.J."/>
            <person name="Fawaz M.N."/>
            <person name="Korlach J."/>
            <person name="Tsai Y.C."/>
        </authorList>
    </citation>
    <scope>NUCLEOTIDE SEQUENCE [LARGE SCALE GENOMIC DNA]</scope>
    <source>
        <strain evidence="2 3">KBS708</strain>
    </source>
</reference>
<feature type="domain" description="Putative restriction endonuclease" evidence="1">
    <location>
        <begin position="11"/>
        <end position="179"/>
    </location>
</feature>
<evidence type="ECO:0000259" key="1">
    <source>
        <dbReference type="Pfam" id="PF05685"/>
    </source>
</evidence>
<dbReference type="STRING" id="861299.J421_1675"/>
<dbReference type="RefSeq" id="WP_025410722.1">
    <property type="nucleotide sequence ID" value="NZ_CP007128.1"/>
</dbReference>
<dbReference type="InterPro" id="IPR012296">
    <property type="entry name" value="Nuclease_put_TT1808"/>
</dbReference>
<evidence type="ECO:0000313" key="3">
    <source>
        <dbReference type="Proteomes" id="UP000019151"/>
    </source>
</evidence>
<accession>W0RFM6</accession>
<dbReference type="PANTHER" id="PTHR36558:SF1">
    <property type="entry name" value="RESTRICTION ENDONUCLEASE DOMAIN-CONTAINING PROTEIN-RELATED"/>
    <property type="match status" value="1"/>
</dbReference>
<dbReference type="InParanoid" id="W0RFM6"/>
<dbReference type="PANTHER" id="PTHR36558">
    <property type="entry name" value="GLR1098 PROTEIN"/>
    <property type="match status" value="1"/>
</dbReference>
<dbReference type="KEGG" id="gba:J421_1675"/>
<dbReference type="CDD" id="cd06260">
    <property type="entry name" value="DUF820-like"/>
    <property type="match status" value="1"/>
</dbReference>
<dbReference type="InterPro" id="IPR011335">
    <property type="entry name" value="Restrct_endonuc-II-like"/>
</dbReference>
<gene>
    <name evidence="2" type="ORF">J421_1675</name>
</gene>
<sequence>MESPEERYYTPEEYLALEDAALEKHEYFDGRIYAMTGSSLNHAQITMNVHVLLANQLRGRSCRVFNMDVKVLVSETGLFTYPDASALCGEPRFKDAKSAILLNPSTIVEVLSSSTERYDRGRKFEHYARIRSMREYVLIAQDYRHVERFRRADASTEWGYLAVDDLQASVELPSIGCTLAVRDVYEHVDVPPRPPLRALYEIPPDYATCD</sequence>
<evidence type="ECO:0000313" key="2">
    <source>
        <dbReference type="EMBL" id="AHG89212.1"/>
    </source>
</evidence>
<dbReference type="Gene3D" id="3.90.1570.10">
    <property type="entry name" value="tt1808, chain A"/>
    <property type="match status" value="1"/>
</dbReference>
<dbReference type="SUPFAM" id="SSF52980">
    <property type="entry name" value="Restriction endonuclease-like"/>
    <property type="match status" value="1"/>
</dbReference>
<dbReference type="eggNOG" id="COG4636">
    <property type="taxonomic scope" value="Bacteria"/>
</dbReference>
<keyword evidence="3" id="KW-1185">Reference proteome</keyword>
<dbReference type="Pfam" id="PF05685">
    <property type="entry name" value="Uma2"/>
    <property type="match status" value="1"/>
</dbReference>
<dbReference type="InterPro" id="IPR008538">
    <property type="entry name" value="Uma2"/>
</dbReference>
<name>W0RFM6_9BACT</name>